<feature type="region of interest" description="Disordered" evidence="1">
    <location>
        <begin position="39"/>
        <end position="66"/>
    </location>
</feature>
<dbReference type="Gene3D" id="3.30.530.20">
    <property type="match status" value="1"/>
</dbReference>
<evidence type="ECO:0000313" key="3">
    <source>
        <dbReference type="EMBL" id="VDN31144.1"/>
    </source>
</evidence>
<dbReference type="PANTHER" id="PTHR10658:SF81">
    <property type="entry name" value="PROTEIN RETINAL DEGENERATION B"/>
    <property type="match status" value="1"/>
</dbReference>
<gene>
    <name evidence="3" type="ORF">DILT_LOCUS15690</name>
</gene>
<dbReference type="AlphaFoldDB" id="A0A3P7MNE6"/>
<proteinExistence type="predicted"/>
<dbReference type="EMBL" id="UYRU01080536">
    <property type="protein sequence ID" value="VDN31144.1"/>
    <property type="molecule type" value="Genomic_DNA"/>
</dbReference>
<reference evidence="3 4" key="1">
    <citation type="submission" date="2018-11" db="EMBL/GenBank/DDBJ databases">
        <authorList>
            <consortium name="Pathogen Informatics"/>
        </authorList>
    </citation>
    <scope>NUCLEOTIDE SEQUENCE [LARGE SCALE GENOMIC DNA]</scope>
</reference>
<name>A0A3P7MNE6_DIBLA</name>
<dbReference type="InterPro" id="IPR001666">
    <property type="entry name" value="PI_transfer"/>
</dbReference>
<accession>A0A3P7MNE6</accession>
<dbReference type="GO" id="GO:0035091">
    <property type="term" value="F:phosphatidylinositol binding"/>
    <property type="evidence" value="ECO:0007669"/>
    <property type="project" value="TreeGrafter"/>
</dbReference>
<organism evidence="3 4">
    <name type="scientific">Dibothriocephalus latus</name>
    <name type="common">Fish tapeworm</name>
    <name type="synonym">Diphyllobothrium latum</name>
    <dbReference type="NCBI Taxonomy" id="60516"/>
    <lineage>
        <taxon>Eukaryota</taxon>
        <taxon>Metazoa</taxon>
        <taxon>Spiralia</taxon>
        <taxon>Lophotrochozoa</taxon>
        <taxon>Platyhelminthes</taxon>
        <taxon>Cestoda</taxon>
        <taxon>Eucestoda</taxon>
        <taxon>Diphyllobothriidea</taxon>
        <taxon>Diphyllobothriidae</taxon>
        <taxon>Dibothriocephalus</taxon>
    </lineage>
</organism>
<feature type="compositionally biased region" description="Polar residues" evidence="1">
    <location>
        <begin position="43"/>
        <end position="66"/>
    </location>
</feature>
<sequence length="66" mass="7312">MVSAHRQAWTWQDEWYGLTMAEIRRLEAETAKALAEKMHAASGQISPETVDTTAVSSAPSQDTLIH</sequence>
<dbReference type="Pfam" id="PF02121">
    <property type="entry name" value="IP_trans"/>
    <property type="match status" value="1"/>
</dbReference>
<dbReference type="PANTHER" id="PTHR10658">
    <property type="entry name" value="PHOSPHATIDYLINOSITOL TRANSFER PROTEIN"/>
    <property type="match status" value="1"/>
</dbReference>
<dbReference type="SUPFAM" id="SSF55961">
    <property type="entry name" value="Bet v1-like"/>
    <property type="match status" value="1"/>
</dbReference>
<dbReference type="InterPro" id="IPR023393">
    <property type="entry name" value="START-like_dom_sf"/>
</dbReference>
<keyword evidence="4" id="KW-1185">Reference proteome</keyword>
<evidence type="ECO:0000259" key="2">
    <source>
        <dbReference type="Pfam" id="PF02121"/>
    </source>
</evidence>
<feature type="domain" description="Phosphatidylinositol transfer protein N-terminal" evidence="2">
    <location>
        <begin position="1"/>
        <end position="31"/>
    </location>
</feature>
<evidence type="ECO:0000313" key="4">
    <source>
        <dbReference type="Proteomes" id="UP000281553"/>
    </source>
</evidence>
<dbReference type="GO" id="GO:0008525">
    <property type="term" value="F:phosphatidylcholine transporter activity"/>
    <property type="evidence" value="ECO:0007669"/>
    <property type="project" value="TreeGrafter"/>
</dbReference>
<dbReference type="GO" id="GO:0031210">
    <property type="term" value="F:phosphatidylcholine binding"/>
    <property type="evidence" value="ECO:0007669"/>
    <property type="project" value="TreeGrafter"/>
</dbReference>
<dbReference type="GO" id="GO:0008526">
    <property type="term" value="F:phosphatidylinositol transfer activity"/>
    <property type="evidence" value="ECO:0007669"/>
    <property type="project" value="TreeGrafter"/>
</dbReference>
<dbReference type="Proteomes" id="UP000281553">
    <property type="component" value="Unassembled WGS sequence"/>
</dbReference>
<evidence type="ECO:0000256" key="1">
    <source>
        <dbReference type="SAM" id="MobiDB-lite"/>
    </source>
</evidence>
<dbReference type="GO" id="GO:0005737">
    <property type="term" value="C:cytoplasm"/>
    <property type="evidence" value="ECO:0007669"/>
    <property type="project" value="TreeGrafter"/>
</dbReference>
<dbReference type="InterPro" id="IPR055261">
    <property type="entry name" value="PI_transfer_N"/>
</dbReference>
<feature type="non-terminal residue" evidence="3">
    <location>
        <position position="66"/>
    </location>
</feature>
<protein>
    <recommendedName>
        <fullName evidence="2">Phosphatidylinositol transfer protein N-terminal domain-containing protein</fullName>
    </recommendedName>
</protein>